<dbReference type="GO" id="GO:0022857">
    <property type="term" value="F:transmembrane transporter activity"/>
    <property type="evidence" value="ECO:0007669"/>
    <property type="project" value="UniProtKB-UniRule"/>
</dbReference>
<dbReference type="InterPro" id="IPR003744">
    <property type="entry name" value="YhhQ"/>
</dbReference>
<reference evidence="2 3" key="1">
    <citation type="submission" date="2013-04" db="EMBL/GenBank/DDBJ databases">
        <title>The Genome Sequence of Treponema vincentii F0403.</title>
        <authorList>
            <consortium name="The Broad Institute Genomics Platform"/>
            <person name="Earl A."/>
            <person name="Ward D."/>
            <person name="Feldgarden M."/>
            <person name="Gevers D."/>
            <person name="Leonetti C."/>
            <person name="Izard J."/>
            <person name="Walker B."/>
            <person name="Young S."/>
            <person name="Zeng Q."/>
            <person name="Gargeya S."/>
            <person name="Fitzgerald M."/>
            <person name="Haas B."/>
            <person name="Abouelleil A."/>
            <person name="Allen A.W."/>
            <person name="Alvarado L."/>
            <person name="Arachchi H.M."/>
            <person name="Berlin A.M."/>
            <person name="Chapman S.B."/>
            <person name="Gainer-Dewar J."/>
            <person name="Goldberg J."/>
            <person name="Griggs A."/>
            <person name="Gujja S."/>
            <person name="Hansen M."/>
            <person name="Howarth C."/>
            <person name="Imamovic A."/>
            <person name="Ireland A."/>
            <person name="Larimer J."/>
            <person name="McCowan C."/>
            <person name="Murphy C."/>
            <person name="Pearson M."/>
            <person name="Poon T.W."/>
            <person name="Priest M."/>
            <person name="Roberts A."/>
            <person name="Saif S."/>
            <person name="Shea T."/>
            <person name="Sisk P."/>
            <person name="Sykes S."/>
            <person name="Wortman J."/>
            <person name="Nusbaum C."/>
            <person name="Birren B."/>
        </authorList>
    </citation>
    <scope>NUCLEOTIDE SEQUENCE [LARGE SCALE GENOMIC DNA]</scope>
    <source>
        <strain evidence="2 3">F0403</strain>
    </source>
</reference>
<comment type="similarity">
    <text evidence="1">Belongs to the vitamin uptake transporter (VUT/ECF) (TC 2.A.88) family. Q precursor transporter subfamily.</text>
</comment>
<comment type="subcellular location">
    <subcellularLocation>
        <location evidence="1">Cell membrane</location>
        <topology evidence="1">Multi-pass membrane protein</topology>
    </subcellularLocation>
</comment>
<evidence type="ECO:0000313" key="2">
    <source>
        <dbReference type="EMBL" id="EPF46759.1"/>
    </source>
</evidence>
<dbReference type="PATRIC" id="fig|1125702.3.peg.1385"/>
<comment type="function">
    <text evidence="1">Involved in the import of queuosine (Q) precursors, required for Q precursor salvage.</text>
</comment>
<evidence type="ECO:0000313" key="3">
    <source>
        <dbReference type="Proteomes" id="UP000014605"/>
    </source>
</evidence>
<dbReference type="Proteomes" id="UP000014605">
    <property type="component" value="Unassembled WGS sequence"/>
</dbReference>
<keyword evidence="1" id="KW-1133">Transmembrane helix</keyword>
<accession>S3MCJ9</accession>
<organism evidence="2 3">
    <name type="scientific">Treponema vincentii F0403</name>
    <dbReference type="NCBI Taxonomy" id="1125702"/>
    <lineage>
        <taxon>Bacteria</taxon>
        <taxon>Pseudomonadati</taxon>
        <taxon>Spirochaetota</taxon>
        <taxon>Spirochaetia</taxon>
        <taxon>Spirochaetales</taxon>
        <taxon>Treponemataceae</taxon>
        <taxon>Treponema</taxon>
    </lineage>
</organism>
<proteinExistence type="inferred from homology"/>
<keyword evidence="1" id="KW-1003">Cell membrane</keyword>
<keyword evidence="3" id="KW-1185">Reference proteome</keyword>
<dbReference type="PANTHER" id="PTHR34300:SF2">
    <property type="entry name" value="QUEUOSINE PRECURSOR TRANSPORTER-RELATED"/>
    <property type="match status" value="1"/>
</dbReference>
<feature type="transmembrane region" description="Helical" evidence="1">
    <location>
        <begin position="121"/>
        <end position="140"/>
    </location>
</feature>
<feature type="transmembrane region" description="Helical" evidence="1">
    <location>
        <begin position="78"/>
        <end position="101"/>
    </location>
</feature>
<dbReference type="GO" id="GO:0005886">
    <property type="term" value="C:plasma membrane"/>
    <property type="evidence" value="ECO:0007669"/>
    <property type="project" value="UniProtKB-SubCell"/>
</dbReference>
<feature type="transmembrane region" description="Helical" evidence="1">
    <location>
        <begin position="193"/>
        <end position="214"/>
    </location>
</feature>
<keyword evidence="1" id="KW-0812">Transmembrane</keyword>
<feature type="transmembrane region" description="Helical" evidence="1">
    <location>
        <begin position="19"/>
        <end position="38"/>
    </location>
</feature>
<name>S3MCJ9_9SPIR</name>
<dbReference type="GeneID" id="301461498"/>
<dbReference type="NCBIfam" id="TIGR00697">
    <property type="entry name" value="queuosine precursor transporter"/>
    <property type="match status" value="1"/>
</dbReference>
<protein>
    <recommendedName>
        <fullName evidence="1">Probable queuosine precursor transporter</fullName>
        <shortName evidence="1">Q precursor transporter</shortName>
    </recommendedName>
</protein>
<sequence>MNNPIFEDEAKGFMKKKNFLPVLSGLFVGVLVLSNILAVKMVQIGPFVFDGGTLLFPFSYIFGDVLTEVYGYRDSRKVIWTGFAALVFMTCNIWLVSILPAESSWNLQNDFNNILLQMPRISAGSICGYFIGEYSNSVVLSKMKVMSGGKHLWMRTIGSTLVGELLDSVVFVAIAFSGMYASSVLVVMAFSNYLFKTMIEVICTPFTYLVVNFFKKHEQIDTFDYGVHYNPLP</sequence>
<feature type="transmembrane region" description="Helical" evidence="1">
    <location>
        <begin position="44"/>
        <end position="66"/>
    </location>
</feature>
<comment type="caution">
    <text evidence="2">The sequence shown here is derived from an EMBL/GenBank/DDBJ whole genome shotgun (WGS) entry which is preliminary data.</text>
</comment>
<dbReference type="Pfam" id="PF02592">
    <property type="entry name" value="Vut_1"/>
    <property type="match status" value="1"/>
</dbReference>
<dbReference type="HOGENOM" id="CLU_075503_1_2_12"/>
<dbReference type="RefSeq" id="WP_016518747.1">
    <property type="nucleotide sequence ID" value="NZ_KE332512.1"/>
</dbReference>
<keyword evidence="1" id="KW-0472">Membrane</keyword>
<keyword evidence="1" id="KW-0813">Transport</keyword>
<dbReference type="AlphaFoldDB" id="S3MCJ9"/>
<evidence type="ECO:0000256" key="1">
    <source>
        <dbReference type="HAMAP-Rule" id="MF_02088"/>
    </source>
</evidence>
<dbReference type="PANTHER" id="PTHR34300">
    <property type="entry name" value="QUEUOSINE PRECURSOR TRANSPORTER-RELATED"/>
    <property type="match status" value="1"/>
</dbReference>
<gene>
    <name evidence="2" type="ORF">HMPREF1222_01336</name>
</gene>
<feature type="transmembrane region" description="Helical" evidence="1">
    <location>
        <begin position="161"/>
        <end position="181"/>
    </location>
</feature>
<dbReference type="EMBL" id="ATFC01000008">
    <property type="protein sequence ID" value="EPF46759.1"/>
    <property type="molecule type" value="Genomic_DNA"/>
</dbReference>
<dbReference type="HAMAP" id="MF_02088">
    <property type="entry name" value="Q_prec_transport"/>
    <property type="match status" value="1"/>
</dbReference>